<comment type="caution">
    <text evidence="5">The sequence shown here is derived from an EMBL/GenBank/DDBJ whole genome shotgun (WGS) entry which is preliminary data.</text>
</comment>
<evidence type="ECO:0000313" key="5">
    <source>
        <dbReference type="EMBL" id="HIV14106.1"/>
    </source>
</evidence>
<dbReference type="PROSITE" id="PS51379">
    <property type="entry name" value="4FE4S_FER_2"/>
    <property type="match status" value="1"/>
</dbReference>
<feature type="domain" description="4Fe-4S ferredoxin-type" evidence="4">
    <location>
        <begin position="65"/>
        <end position="94"/>
    </location>
</feature>
<evidence type="ECO:0000256" key="2">
    <source>
        <dbReference type="ARBA" id="ARBA00023004"/>
    </source>
</evidence>
<keyword evidence="2" id="KW-0408">Iron</keyword>
<dbReference type="InterPro" id="IPR017896">
    <property type="entry name" value="4Fe4S_Fe-S-bd"/>
</dbReference>
<keyword evidence="3" id="KW-0411">Iron-sulfur</keyword>
<evidence type="ECO:0000259" key="4">
    <source>
        <dbReference type="PROSITE" id="PS51379"/>
    </source>
</evidence>
<reference evidence="5" key="2">
    <citation type="journal article" date="2021" name="PeerJ">
        <title>Extensive microbial diversity within the chicken gut microbiome revealed by metagenomics and culture.</title>
        <authorList>
            <person name="Gilroy R."/>
            <person name="Ravi A."/>
            <person name="Getino M."/>
            <person name="Pursley I."/>
            <person name="Horton D.L."/>
            <person name="Alikhan N.F."/>
            <person name="Baker D."/>
            <person name="Gharbi K."/>
            <person name="Hall N."/>
            <person name="Watson M."/>
            <person name="Adriaenssens E.M."/>
            <person name="Foster-Nyarko E."/>
            <person name="Jarju S."/>
            <person name="Secka A."/>
            <person name="Antonio M."/>
            <person name="Oren A."/>
            <person name="Chaudhuri R.R."/>
            <person name="La Ragione R."/>
            <person name="Hildebrand F."/>
            <person name="Pallen M.J."/>
        </authorList>
    </citation>
    <scope>NUCLEOTIDE SEQUENCE</scope>
    <source>
        <strain evidence="5">ChiBcec2-4451</strain>
    </source>
</reference>
<evidence type="ECO:0000256" key="3">
    <source>
        <dbReference type="ARBA" id="ARBA00023014"/>
    </source>
</evidence>
<dbReference type="SUPFAM" id="SSF54862">
    <property type="entry name" value="4Fe-4S ferredoxins"/>
    <property type="match status" value="1"/>
</dbReference>
<dbReference type="AlphaFoldDB" id="A0A9D1NXL3"/>
<name>A0A9D1NXL3_9FIRM</name>
<dbReference type="PROSITE" id="PS00198">
    <property type="entry name" value="4FE4S_FER_1"/>
    <property type="match status" value="1"/>
</dbReference>
<sequence>MENKGIVYTGVPSPEELAAAPGVPSEERMRKGRVACIECVQGIPCNPCEAACRFGAITVGEEITGLPRLDEEKCTGCGVCVAACPGLAITVINKGYGPSETSIDFPFEYLPLPAVGDQVEAVNRFGQVVCAGRILAVRKPEAYAGTAVVSMAVPTEFADEVRSMKRLPR</sequence>
<evidence type="ECO:0000256" key="1">
    <source>
        <dbReference type="ARBA" id="ARBA00022723"/>
    </source>
</evidence>
<dbReference type="InterPro" id="IPR017900">
    <property type="entry name" value="4Fe4S_Fe_S_CS"/>
</dbReference>
<dbReference type="EMBL" id="DVON01000282">
    <property type="protein sequence ID" value="HIV14106.1"/>
    <property type="molecule type" value="Genomic_DNA"/>
</dbReference>
<organism evidence="5 6">
    <name type="scientific">Candidatus Pullilachnospira stercoravium</name>
    <dbReference type="NCBI Taxonomy" id="2840913"/>
    <lineage>
        <taxon>Bacteria</taxon>
        <taxon>Bacillati</taxon>
        <taxon>Bacillota</taxon>
        <taxon>Clostridia</taxon>
        <taxon>Lachnospirales</taxon>
        <taxon>Lachnospiraceae</taxon>
        <taxon>Lachnospiraceae incertae sedis</taxon>
        <taxon>Candidatus Pullilachnospira</taxon>
    </lineage>
</organism>
<dbReference type="Gene3D" id="3.30.70.20">
    <property type="match status" value="1"/>
</dbReference>
<gene>
    <name evidence="5" type="ORF">IAA63_13355</name>
</gene>
<reference evidence="5" key="1">
    <citation type="submission" date="2020-10" db="EMBL/GenBank/DDBJ databases">
        <authorList>
            <person name="Gilroy R."/>
        </authorList>
    </citation>
    <scope>NUCLEOTIDE SEQUENCE</scope>
    <source>
        <strain evidence="5">ChiBcec2-4451</strain>
    </source>
</reference>
<protein>
    <submittedName>
        <fullName evidence="5">4Fe-4S binding protein</fullName>
    </submittedName>
</protein>
<dbReference type="Pfam" id="PF00037">
    <property type="entry name" value="Fer4"/>
    <property type="match status" value="1"/>
</dbReference>
<proteinExistence type="predicted"/>
<dbReference type="GO" id="GO:0051536">
    <property type="term" value="F:iron-sulfur cluster binding"/>
    <property type="evidence" value="ECO:0007669"/>
    <property type="project" value="UniProtKB-KW"/>
</dbReference>
<dbReference type="GO" id="GO:0046872">
    <property type="term" value="F:metal ion binding"/>
    <property type="evidence" value="ECO:0007669"/>
    <property type="project" value="UniProtKB-KW"/>
</dbReference>
<keyword evidence="1" id="KW-0479">Metal-binding</keyword>
<dbReference type="Proteomes" id="UP000886723">
    <property type="component" value="Unassembled WGS sequence"/>
</dbReference>
<evidence type="ECO:0000313" key="6">
    <source>
        <dbReference type="Proteomes" id="UP000886723"/>
    </source>
</evidence>
<accession>A0A9D1NXL3</accession>